<dbReference type="EMBL" id="BAABLM010000001">
    <property type="protein sequence ID" value="GAA4668257.1"/>
    <property type="molecule type" value="Genomic_DNA"/>
</dbReference>
<reference evidence="3" key="1">
    <citation type="journal article" date="2019" name="Int. J. Syst. Evol. Microbiol.">
        <title>The Global Catalogue of Microorganisms (GCM) 10K type strain sequencing project: providing services to taxonomists for standard genome sequencing and annotation.</title>
        <authorList>
            <consortium name="The Broad Institute Genomics Platform"/>
            <consortium name="The Broad Institute Genome Sequencing Center for Infectious Disease"/>
            <person name="Wu L."/>
            <person name="Ma J."/>
        </authorList>
    </citation>
    <scope>NUCLEOTIDE SEQUENCE [LARGE SCALE GENOMIC DNA]</scope>
    <source>
        <strain evidence="3">JCM 18956</strain>
    </source>
</reference>
<evidence type="ECO:0000313" key="3">
    <source>
        <dbReference type="Proteomes" id="UP001501295"/>
    </source>
</evidence>
<evidence type="ECO:0000313" key="2">
    <source>
        <dbReference type="EMBL" id="GAA4668257.1"/>
    </source>
</evidence>
<name>A0ABP8VQB9_9MICO</name>
<comment type="caution">
    <text evidence="2">The sequence shown here is derived from an EMBL/GenBank/DDBJ whole genome shotgun (WGS) entry which is preliminary data.</text>
</comment>
<keyword evidence="3" id="KW-1185">Reference proteome</keyword>
<dbReference type="Proteomes" id="UP001501295">
    <property type="component" value="Unassembled WGS sequence"/>
</dbReference>
<feature type="region of interest" description="Disordered" evidence="1">
    <location>
        <begin position="1"/>
        <end position="22"/>
    </location>
</feature>
<proteinExistence type="predicted"/>
<evidence type="ECO:0000256" key="1">
    <source>
        <dbReference type="SAM" id="MobiDB-lite"/>
    </source>
</evidence>
<sequence length="57" mass="6353">MGTLSWDGYRNNRDLGDLPTPLAPSGATVLGRVARGPRREFVKTQGWWDARSSEPRP</sequence>
<accession>A0ABP8VQB9</accession>
<organism evidence="2 3">
    <name type="scientific">Frondihabitans cladoniiphilus</name>
    <dbReference type="NCBI Taxonomy" id="715785"/>
    <lineage>
        <taxon>Bacteria</taxon>
        <taxon>Bacillati</taxon>
        <taxon>Actinomycetota</taxon>
        <taxon>Actinomycetes</taxon>
        <taxon>Micrococcales</taxon>
        <taxon>Microbacteriaceae</taxon>
        <taxon>Frondihabitans</taxon>
    </lineage>
</organism>
<gene>
    <name evidence="2" type="ORF">GCM10025780_08580</name>
</gene>
<protein>
    <submittedName>
        <fullName evidence="2">Uncharacterized protein</fullName>
    </submittedName>
</protein>
<dbReference type="RefSeq" id="WP_345373562.1">
    <property type="nucleotide sequence ID" value="NZ_BAABLM010000001.1"/>
</dbReference>